<dbReference type="Pfam" id="PF10536">
    <property type="entry name" value="PMD"/>
    <property type="match status" value="1"/>
</dbReference>
<proteinExistence type="predicted"/>
<gene>
    <name evidence="2" type="ORF">QJS04_geneDACA010108</name>
</gene>
<comment type="caution">
    <text evidence="2">The sequence shown here is derived from an EMBL/GenBank/DDBJ whole genome shotgun (WGS) entry which is preliminary data.</text>
</comment>
<dbReference type="EMBL" id="JAUJYN010000003">
    <property type="protein sequence ID" value="KAK1275935.1"/>
    <property type="molecule type" value="Genomic_DNA"/>
</dbReference>
<dbReference type="Proteomes" id="UP001179952">
    <property type="component" value="Unassembled WGS sequence"/>
</dbReference>
<accession>A0AAV9BHL0</accession>
<evidence type="ECO:0000259" key="1">
    <source>
        <dbReference type="Pfam" id="PF10536"/>
    </source>
</evidence>
<dbReference type="InterPro" id="IPR044824">
    <property type="entry name" value="MAIN-like"/>
</dbReference>
<organism evidence="2 3">
    <name type="scientific">Acorus gramineus</name>
    <name type="common">Dwarf sweet flag</name>
    <dbReference type="NCBI Taxonomy" id="55184"/>
    <lineage>
        <taxon>Eukaryota</taxon>
        <taxon>Viridiplantae</taxon>
        <taxon>Streptophyta</taxon>
        <taxon>Embryophyta</taxon>
        <taxon>Tracheophyta</taxon>
        <taxon>Spermatophyta</taxon>
        <taxon>Magnoliopsida</taxon>
        <taxon>Liliopsida</taxon>
        <taxon>Acoraceae</taxon>
        <taxon>Acorus</taxon>
    </lineage>
</organism>
<name>A0AAV9BHL0_ACOGR</name>
<evidence type="ECO:0000313" key="3">
    <source>
        <dbReference type="Proteomes" id="UP001179952"/>
    </source>
</evidence>
<reference evidence="2" key="2">
    <citation type="submission" date="2023-06" db="EMBL/GenBank/DDBJ databases">
        <authorList>
            <person name="Ma L."/>
            <person name="Liu K.-W."/>
            <person name="Li Z."/>
            <person name="Hsiao Y.-Y."/>
            <person name="Qi Y."/>
            <person name="Fu T."/>
            <person name="Tang G."/>
            <person name="Zhang D."/>
            <person name="Sun W.-H."/>
            <person name="Liu D.-K."/>
            <person name="Li Y."/>
            <person name="Chen G.-Z."/>
            <person name="Liu X.-D."/>
            <person name="Liao X.-Y."/>
            <person name="Jiang Y.-T."/>
            <person name="Yu X."/>
            <person name="Hao Y."/>
            <person name="Huang J."/>
            <person name="Zhao X.-W."/>
            <person name="Ke S."/>
            <person name="Chen Y.-Y."/>
            <person name="Wu W.-L."/>
            <person name="Hsu J.-L."/>
            <person name="Lin Y.-F."/>
            <person name="Huang M.-D."/>
            <person name="Li C.-Y."/>
            <person name="Huang L."/>
            <person name="Wang Z.-W."/>
            <person name="Zhao X."/>
            <person name="Zhong W.-Y."/>
            <person name="Peng D.-H."/>
            <person name="Ahmad S."/>
            <person name="Lan S."/>
            <person name="Zhang J.-S."/>
            <person name="Tsai W.-C."/>
            <person name="Van De Peer Y."/>
            <person name="Liu Z.-J."/>
        </authorList>
    </citation>
    <scope>NUCLEOTIDE SEQUENCE</scope>
    <source>
        <strain evidence="2">SCP</strain>
        <tissue evidence="2">Leaves</tissue>
    </source>
</reference>
<sequence>MHGGLIEMGWLRQQFMVVPHRASRDILCYHACAYLLYVLGCTIFCNSTGSRIHSSYLRLLEQLEPIYSWGFATLATLYESLTR</sequence>
<evidence type="ECO:0000313" key="2">
    <source>
        <dbReference type="EMBL" id="KAK1275935.1"/>
    </source>
</evidence>
<dbReference type="PANTHER" id="PTHR46033:SF1">
    <property type="entry name" value="PROTEIN MAIN-LIKE 2"/>
    <property type="match status" value="1"/>
</dbReference>
<feature type="domain" description="Aminotransferase-like plant mobile" evidence="1">
    <location>
        <begin position="4"/>
        <end position="83"/>
    </location>
</feature>
<dbReference type="AlphaFoldDB" id="A0AAV9BHL0"/>
<dbReference type="GO" id="GO:0010073">
    <property type="term" value="P:meristem maintenance"/>
    <property type="evidence" value="ECO:0007669"/>
    <property type="project" value="InterPro"/>
</dbReference>
<keyword evidence="3" id="KW-1185">Reference proteome</keyword>
<protein>
    <recommendedName>
        <fullName evidence="1">Aminotransferase-like plant mobile domain-containing protein</fullName>
    </recommendedName>
</protein>
<reference evidence="2" key="1">
    <citation type="journal article" date="2023" name="Nat. Commun.">
        <title>Diploid and tetraploid genomes of Acorus and the evolution of monocots.</title>
        <authorList>
            <person name="Ma L."/>
            <person name="Liu K.W."/>
            <person name="Li Z."/>
            <person name="Hsiao Y.Y."/>
            <person name="Qi Y."/>
            <person name="Fu T."/>
            <person name="Tang G.D."/>
            <person name="Zhang D."/>
            <person name="Sun W.H."/>
            <person name="Liu D.K."/>
            <person name="Li Y."/>
            <person name="Chen G.Z."/>
            <person name="Liu X.D."/>
            <person name="Liao X.Y."/>
            <person name="Jiang Y.T."/>
            <person name="Yu X."/>
            <person name="Hao Y."/>
            <person name="Huang J."/>
            <person name="Zhao X.W."/>
            <person name="Ke S."/>
            <person name="Chen Y.Y."/>
            <person name="Wu W.L."/>
            <person name="Hsu J.L."/>
            <person name="Lin Y.F."/>
            <person name="Huang M.D."/>
            <person name="Li C.Y."/>
            <person name="Huang L."/>
            <person name="Wang Z.W."/>
            <person name="Zhao X."/>
            <person name="Zhong W.Y."/>
            <person name="Peng D.H."/>
            <person name="Ahmad S."/>
            <person name="Lan S."/>
            <person name="Zhang J.S."/>
            <person name="Tsai W.C."/>
            <person name="Van de Peer Y."/>
            <person name="Liu Z.J."/>
        </authorList>
    </citation>
    <scope>NUCLEOTIDE SEQUENCE</scope>
    <source>
        <strain evidence="2">SCP</strain>
    </source>
</reference>
<dbReference type="PANTHER" id="PTHR46033">
    <property type="entry name" value="PROTEIN MAIN-LIKE 2"/>
    <property type="match status" value="1"/>
</dbReference>
<dbReference type="InterPro" id="IPR019557">
    <property type="entry name" value="AminoTfrase-like_pln_mobile"/>
</dbReference>